<accession>A0A815NS74</accession>
<evidence type="ECO:0000313" key="4">
    <source>
        <dbReference type="Proteomes" id="UP000663852"/>
    </source>
</evidence>
<gene>
    <name evidence="2" type="ORF">EDS130_LOCUS38530</name>
    <name evidence="1" type="ORF">XAT740_LOCUS20315</name>
</gene>
<name>A0A815NS74_ADIRI</name>
<evidence type="ECO:0000313" key="3">
    <source>
        <dbReference type="Proteomes" id="UP000663828"/>
    </source>
</evidence>
<organism evidence="2 4">
    <name type="scientific">Adineta ricciae</name>
    <name type="common">Rotifer</name>
    <dbReference type="NCBI Taxonomy" id="249248"/>
    <lineage>
        <taxon>Eukaryota</taxon>
        <taxon>Metazoa</taxon>
        <taxon>Spiralia</taxon>
        <taxon>Gnathifera</taxon>
        <taxon>Rotifera</taxon>
        <taxon>Eurotatoria</taxon>
        <taxon>Bdelloidea</taxon>
        <taxon>Adinetida</taxon>
        <taxon>Adinetidae</taxon>
        <taxon>Adineta</taxon>
    </lineage>
</organism>
<dbReference type="AlphaFoldDB" id="A0A815NS74"/>
<keyword evidence="3" id="KW-1185">Reference proteome</keyword>
<dbReference type="Proteomes" id="UP000663852">
    <property type="component" value="Unassembled WGS sequence"/>
</dbReference>
<dbReference type="EMBL" id="CAJNOR010001416">
    <property type="protein sequence ID" value="CAF1139027.1"/>
    <property type="molecule type" value="Genomic_DNA"/>
</dbReference>
<protein>
    <submittedName>
        <fullName evidence="2">Uncharacterized protein</fullName>
    </submittedName>
</protein>
<sequence>MDPYNDGLMHPNIHGTPLFMLQLPSDAWNKIVSLSKSDAHLTRAQYTQDGKTLQQLLDNDHQNVDYQTIDVGYSYKRCNLVCKFIRFNC</sequence>
<dbReference type="Proteomes" id="UP000663828">
    <property type="component" value="Unassembled WGS sequence"/>
</dbReference>
<proteinExistence type="predicted"/>
<comment type="caution">
    <text evidence="2">The sequence shown here is derived from an EMBL/GenBank/DDBJ whole genome shotgun (WGS) entry which is preliminary data.</text>
</comment>
<dbReference type="EMBL" id="CAJNOJ010000405">
    <property type="protein sequence ID" value="CAF1436028.1"/>
    <property type="molecule type" value="Genomic_DNA"/>
</dbReference>
<evidence type="ECO:0000313" key="1">
    <source>
        <dbReference type="EMBL" id="CAF1139027.1"/>
    </source>
</evidence>
<evidence type="ECO:0000313" key="2">
    <source>
        <dbReference type="EMBL" id="CAF1436028.1"/>
    </source>
</evidence>
<reference evidence="2" key="1">
    <citation type="submission" date="2021-02" db="EMBL/GenBank/DDBJ databases">
        <authorList>
            <person name="Nowell W R."/>
        </authorList>
    </citation>
    <scope>NUCLEOTIDE SEQUENCE</scope>
</reference>